<dbReference type="Gene3D" id="3.40.50.300">
    <property type="entry name" value="P-loop containing nucleotide triphosphate hydrolases"/>
    <property type="match status" value="1"/>
</dbReference>
<dbReference type="AlphaFoldDB" id="A0AAQ4FJT6"/>
<evidence type="ECO:0000313" key="10">
    <source>
        <dbReference type="Proteomes" id="UP001321473"/>
    </source>
</evidence>
<keyword evidence="6 7" id="KW-0472">Membrane</keyword>
<evidence type="ECO:0000256" key="1">
    <source>
        <dbReference type="ARBA" id="ARBA00004141"/>
    </source>
</evidence>
<feature type="domain" description="ABC transporter" evidence="8">
    <location>
        <begin position="37"/>
        <end position="276"/>
    </location>
</feature>
<evidence type="ECO:0000256" key="6">
    <source>
        <dbReference type="ARBA" id="ARBA00023136"/>
    </source>
</evidence>
<dbReference type="InterPro" id="IPR026082">
    <property type="entry name" value="ABCA"/>
</dbReference>
<evidence type="ECO:0000259" key="8">
    <source>
        <dbReference type="PROSITE" id="PS50893"/>
    </source>
</evidence>
<feature type="transmembrane region" description="Helical" evidence="7">
    <location>
        <begin position="476"/>
        <end position="497"/>
    </location>
</feature>
<dbReference type="EMBL" id="JARKHS020001689">
    <property type="protein sequence ID" value="KAK8787584.1"/>
    <property type="molecule type" value="Genomic_DNA"/>
</dbReference>
<dbReference type="PANTHER" id="PTHR19229:SF36">
    <property type="entry name" value="ATP-BINDING CASSETTE SUB-FAMILY A MEMBER 2"/>
    <property type="match status" value="1"/>
</dbReference>
<sequence>MPMDAERHVMEPVVTAKQPFLVVHKLTKHHADPYFRTFPQEIKTVLKTVTVLRSVSLKTYSEHVTVLLGSNGSGKSLILKIVAGLTRPNGGTVYVGSGWDIRHDLGSVRQLLGYCPQTSALLDELSVEENLRFFAGLRTLAWRKARSDAQISLYDSQLYNRRREIVRDLNYNDRRRLQLAIALVGSPAVRSSVHSACADTSSLPPRAAKRCQSFTCHPSAMRSSSGYRFSILMDENSDVTELTAFIQKVHPSAELYMERRRSVVYTVGFPGTKSLIDLLRKLEENQERLGIKRIGVNTASLEDVMLRSFRCSTYRITEDPGELYRRSVLEGQGAISAPKGRALFLSLDFDRLSQELHAVVLKVRLVVGALVPVAMSLSAALRLLLPLQERTSAAKQLQLMTGLSAARYWSITFITDMLYHLFTTLVLLVPFFLPTRSDNICQNFAYMGPFFSLFFMFGWSFVPLTYLASFMTDQMIAGYVMLVLSTFFFGAVANSYMDMVGPSTVSNFRPSGWTSEVAEMLMVLMRLLPQYAVGHGAGELQGSFSEHAACCRLHSTLLWYLCAVPLDNYPKDQQPFASRIRHCCNEARSKVTSAGVADCRQNECEPLVSPRSPWNVLSSGWDLLMMFLTGLLYMASVVSWEQRLGLKLPPMPLIKRSTAKLAGVDQQRHPSVTEEADLVKKLLEGVYDAFSVKVYSLKNNK</sequence>
<evidence type="ECO:0000256" key="3">
    <source>
        <dbReference type="ARBA" id="ARBA00022692"/>
    </source>
</evidence>
<feature type="transmembrane region" description="Helical" evidence="7">
    <location>
        <begin position="623"/>
        <end position="640"/>
    </location>
</feature>
<dbReference type="Pfam" id="PF12698">
    <property type="entry name" value="ABC2_membrane_3"/>
    <property type="match status" value="1"/>
</dbReference>
<feature type="transmembrane region" description="Helical" evidence="7">
    <location>
        <begin position="444"/>
        <end position="464"/>
    </location>
</feature>
<gene>
    <name evidence="9" type="ORF">V5799_022641</name>
</gene>
<protein>
    <recommendedName>
        <fullName evidence="8">ABC transporter domain-containing protein</fullName>
    </recommendedName>
</protein>
<keyword evidence="3 7" id="KW-0812">Transmembrane</keyword>
<dbReference type="GO" id="GO:0140359">
    <property type="term" value="F:ABC-type transporter activity"/>
    <property type="evidence" value="ECO:0007669"/>
    <property type="project" value="InterPro"/>
</dbReference>
<dbReference type="GO" id="GO:0016020">
    <property type="term" value="C:membrane"/>
    <property type="evidence" value="ECO:0007669"/>
    <property type="project" value="UniProtKB-SubCell"/>
</dbReference>
<keyword evidence="10" id="KW-1185">Reference proteome</keyword>
<proteinExistence type="predicted"/>
<accession>A0AAQ4FJT6</accession>
<dbReference type="SUPFAM" id="SSF52540">
    <property type="entry name" value="P-loop containing nucleoside triphosphate hydrolases"/>
    <property type="match status" value="1"/>
</dbReference>
<dbReference type="PROSITE" id="PS50893">
    <property type="entry name" value="ABC_TRANSPORTER_2"/>
    <property type="match status" value="1"/>
</dbReference>
<comment type="caution">
    <text evidence="9">The sequence shown here is derived from an EMBL/GenBank/DDBJ whole genome shotgun (WGS) entry which is preliminary data.</text>
</comment>
<dbReference type="InterPro" id="IPR003439">
    <property type="entry name" value="ABC_transporter-like_ATP-bd"/>
</dbReference>
<evidence type="ECO:0000256" key="7">
    <source>
        <dbReference type="SAM" id="Phobius"/>
    </source>
</evidence>
<evidence type="ECO:0000256" key="2">
    <source>
        <dbReference type="ARBA" id="ARBA00022448"/>
    </source>
</evidence>
<reference evidence="9 10" key="1">
    <citation type="journal article" date="2023" name="Arcadia Sci">
        <title>De novo assembly of a long-read Amblyomma americanum tick genome.</title>
        <authorList>
            <person name="Chou S."/>
            <person name="Poskanzer K.E."/>
            <person name="Rollins M."/>
            <person name="Thuy-Boun P.S."/>
        </authorList>
    </citation>
    <scope>NUCLEOTIDE SEQUENCE [LARGE SCALE GENOMIC DNA]</scope>
    <source>
        <strain evidence="9">F_SG_1</strain>
        <tissue evidence="9">Salivary glands</tissue>
    </source>
</reference>
<dbReference type="GO" id="GO:0005524">
    <property type="term" value="F:ATP binding"/>
    <property type="evidence" value="ECO:0007669"/>
    <property type="project" value="InterPro"/>
</dbReference>
<comment type="subcellular location">
    <subcellularLocation>
        <location evidence="1">Membrane</location>
        <topology evidence="1">Multi-pass membrane protein</topology>
    </subcellularLocation>
</comment>
<keyword evidence="2" id="KW-0813">Transport</keyword>
<evidence type="ECO:0000313" key="9">
    <source>
        <dbReference type="EMBL" id="KAK8787584.1"/>
    </source>
</evidence>
<dbReference type="InterPro" id="IPR013525">
    <property type="entry name" value="ABC2_TM"/>
</dbReference>
<dbReference type="PANTHER" id="PTHR19229">
    <property type="entry name" value="ATP-BINDING CASSETTE TRANSPORTER SUBFAMILY A ABCA"/>
    <property type="match status" value="1"/>
</dbReference>
<feature type="transmembrane region" description="Helical" evidence="7">
    <location>
        <begin position="365"/>
        <end position="385"/>
    </location>
</feature>
<dbReference type="InterPro" id="IPR027417">
    <property type="entry name" value="P-loop_NTPase"/>
</dbReference>
<dbReference type="GO" id="GO:0005319">
    <property type="term" value="F:lipid transporter activity"/>
    <property type="evidence" value="ECO:0007669"/>
    <property type="project" value="TreeGrafter"/>
</dbReference>
<evidence type="ECO:0000256" key="4">
    <source>
        <dbReference type="ARBA" id="ARBA00022737"/>
    </source>
</evidence>
<organism evidence="9 10">
    <name type="scientific">Amblyomma americanum</name>
    <name type="common">Lone star tick</name>
    <dbReference type="NCBI Taxonomy" id="6943"/>
    <lineage>
        <taxon>Eukaryota</taxon>
        <taxon>Metazoa</taxon>
        <taxon>Ecdysozoa</taxon>
        <taxon>Arthropoda</taxon>
        <taxon>Chelicerata</taxon>
        <taxon>Arachnida</taxon>
        <taxon>Acari</taxon>
        <taxon>Parasitiformes</taxon>
        <taxon>Ixodida</taxon>
        <taxon>Ixodoidea</taxon>
        <taxon>Ixodidae</taxon>
        <taxon>Amblyomminae</taxon>
        <taxon>Amblyomma</taxon>
    </lineage>
</organism>
<feature type="transmembrane region" description="Helical" evidence="7">
    <location>
        <begin position="406"/>
        <end position="432"/>
    </location>
</feature>
<keyword evidence="5 7" id="KW-1133">Transmembrane helix</keyword>
<evidence type="ECO:0000256" key="5">
    <source>
        <dbReference type="ARBA" id="ARBA00022989"/>
    </source>
</evidence>
<keyword evidence="4" id="KW-0677">Repeat</keyword>
<dbReference type="Pfam" id="PF00005">
    <property type="entry name" value="ABC_tran"/>
    <property type="match status" value="1"/>
</dbReference>
<dbReference type="GO" id="GO:0016887">
    <property type="term" value="F:ATP hydrolysis activity"/>
    <property type="evidence" value="ECO:0007669"/>
    <property type="project" value="InterPro"/>
</dbReference>
<dbReference type="Proteomes" id="UP001321473">
    <property type="component" value="Unassembled WGS sequence"/>
</dbReference>
<name>A0AAQ4FJT6_AMBAM</name>